<evidence type="ECO:0000259" key="3">
    <source>
        <dbReference type="Pfam" id="PF03033"/>
    </source>
</evidence>
<protein>
    <submittedName>
        <fullName evidence="4">Glycosyltransferase</fullName>
        <ecNumber evidence="4">2.4.-.-</ecNumber>
    </submittedName>
</protein>
<evidence type="ECO:0000256" key="1">
    <source>
        <dbReference type="ARBA" id="ARBA00022676"/>
    </source>
</evidence>
<dbReference type="PANTHER" id="PTHR21015">
    <property type="entry name" value="UDP-N-ACETYLGLUCOSAMINE--N-ACETYLMURAMYL-(PENTAPEPTIDE) PYROPHOSPHORYL-UNDECAPRENOL N-ACETYLGLUCOSAMINE TRANSFERASE 1"/>
    <property type="match status" value="1"/>
</dbReference>
<gene>
    <name evidence="4" type="ORF">H9892_02345</name>
</gene>
<dbReference type="GO" id="GO:1901137">
    <property type="term" value="P:carbohydrate derivative biosynthetic process"/>
    <property type="evidence" value="ECO:0007669"/>
    <property type="project" value="UniProtKB-ARBA"/>
</dbReference>
<dbReference type="Proteomes" id="UP000823990">
    <property type="component" value="Unassembled WGS sequence"/>
</dbReference>
<comment type="caution">
    <text evidence="4">The sequence shown here is derived from an EMBL/GenBank/DDBJ whole genome shotgun (WGS) entry which is preliminary data.</text>
</comment>
<evidence type="ECO:0000313" key="4">
    <source>
        <dbReference type="EMBL" id="HIW02160.1"/>
    </source>
</evidence>
<dbReference type="AlphaFoldDB" id="A0A9D1Q083"/>
<dbReference type="CDD" id="cd03785">
    <property type="entry name" value="GT28_MurG"/>
    <property type="match status" value="1"/>
</dbReference>
<dbReference type="EMBL" id="DXHS01000042">
    <property type="protein sequence ID" value="HIW02160.1"/>
    <property type="molecule type" value="Genomic_DNA"/>
</dbReference>
<dbReference type="Pfam" id="PF03033">
    <property type="entry name" value="Glyco_transf_28"/>
    <property type="match status" value="1"/>
</dbReference>
<feature type="non-terminal residue" evidence="4">
    <location>
        <position position="179"/>
    </location>
</feature>
<feature type="domain" description="Glycosyltransferase family 28 N-terminal" evidence="3">
    <location>
        <begin position="5"/>
        <end position="139"/>
    </location>
</feature>
<keyword evidence="2 4" id="KW-0808">Transferase</keyword>
<accession>A0A9D1Q083</accession>
<dbReference type="SUPFAM" id="SSF53756">
    <property type="entry name" value="UDP-Glycosyltransferase/glycogen phosphorylase"/>
    <property type="match status" value="1"/>
</dbReference>
<dbReference type="GO" id="GO:0016758">
    <property type="term" value="F:hexosyltransferase activity"/>
    <property type="evidence" value="ECO:0007669"/>
    <property type="project" value="InterPro"/>
</dbReference>
<dbReference type="GO" id="GO:0005975">
    <property type="term" value="P:carbohydrate metabolic process"/>
    <property type="evidence" value="ECO:0007669"/>
    <property type="project" value="InterPro"/>
</dbReference>
<sequence>MRKRIALTGGGTAGHAVPLLALLPYLGRRYEVHYIGRKDGIERELAERTEVIYHGLDCPRFERGRLLANLAVPFALARAVKNAKRLLAEISPAVVLSKGGYVSLPAALACEDIPLVLHESDTSLGLANRLAAKRAAAIFSSFPLPDYHGRKIVRTGSPLRKEIYSGSRECALAACGFSG</sequence>
<reference evidence="4" key="2">
    <citation type="submission" date="2021-04" db="EMBL/GenBank/DDBJ databases">
        <authorList>
            <person name="Gilroy R."/>
        </authorList>
    </citation>
    <scope>NUCLEOTIDE SEQUENCE</scope>
    <source>
        <strain evidence="4">12435</strain>
    </source>
</reference>
<proteinExistence type="predicted"/>
<evidence type="ECO:0000313" key="5">
    <source>
        <dbReference type="Proteomes" id="UP000823990"/>
    </source>
</evidence>
<dbReference type="Gene3D" id="3.40.50.2000">
    <property type="entry name" value="Glycogen Phosphorylase B"/>
    <property type="match status" value="1"/>
</dbReference>
<evidence type="ECO:0000256" key="2">
    <source>
        <dbReference type="ARBA" id="ARBA00022679"/>
    </source>
</evidence>
<organism evidence="4 5">
    <name type="scientific">Candidatus Protoclostridium stercorigallinarum</name>
    <dbReference type="NCBI Taxonomy" id="2838741"/>
    <lineage>
        <taxon>Bacteria</taxon>
        <taxon>Bacillati</taxon>
        <taxon>Bacillota</taxon>
        <taxon>Clostridia</taxon>
        <taxon>Candidatus Protoclostridium</taxon>
    </lineage>
</organism>
<dbReference type="PANTHER" id="PTHR21015:SF27">
    <property type="entry name" value="UDP-N-ACETYLGLUCOSAMINE--N-ACETYLMURAMYL-(PENTAPEPTIDE) PYROPHOSPHORYL-UNDECAPRENOL N-ACETYLGLUCOSAMINE TRANSFERASE"/>
    <property type="match status" value="1"/>
</dbReference>
<dbReference type="EC" id="2.4.-.-" evidence="4"/>
<name>A0A9D1Q083_9FIRM</name>
<dbReference type="InterPro" id="IPR004276">
    <property type="entry name" value="GlycoTrans_28_N"/>
</dbReference>
<reference evidence="4" key="1">
    <citation type="journal article" date="2021" name="PeerJ">
        <title>Extensive microbial diversity within the chicken gut microbiome revealed by metagenomics and culture.</title>
        <authorList>
            <person name="Gilroy R."/>
            <person name="Ravi A."/>
            <person name="Getino M."/>
            <person name="Pursley I."/>
            <person name="Horton D.L."/>
            <person name="Alikhan N.F."/>
            <person name="Baker D."/>
            <person name="Gharbi K."/>
            <person name="Hall N."/>
            <person name="Watson M."/>
            <person name="Adriaenssens E.M."/>
            <person name="Foster-Nyarko E."/>
            <person name="Jarju S."/>
            <person name="Secka A."/>
            <person name="Antonio M."/>
            <person name="Oren A."/>
            <person name="Chaudhuri R.R."/>
            <person name="La Ragione R."/>
            <person name="Hildebrand F."/>
            <person name="Pallen M.J."/>
        </authorList>
    </citation>
    <scope>NUCLEOTIDE SEQUENCE</scope>
    <source>
        <strain evidence="4">12435</strain>
    </source>
</reference>
<keyword evidence="1 4" id="KW-0328">Glycosyltransferase</keyword>